<keyword evidence="3" id="KW-0413">Isomerase</keyword>
<dbReference type="Proteomes" id="UP000304148">
    <property type="component" value="Chromosome"/>
</dbReference>
<organism evidence="3 4">
    <name type="scientific">Paenibacillus alvei</name>
    <name type="common">Bacillus alvei</name>
    <dbReference type="NCBI Taxonomy" id="44250"/>
    <lineage>
        <taxon>Bacteria</taxon>
        <taxon>Bacillati</taxon>
        <taxon>Bacillota</taxon>
        <taxon>Bacilli</taxon>
        <taxon>Bacillales</taxon>
        <taxon>Paenibacillaceae</taxon>
        <taxon>Paenibacillus</taxon>
    </lineage>
</organism>
<dbReference type="SUPFAM" id="SSF52096">
    <property type="entry name" value="ClpP/crotonase"/>
    <property type="match status" value="1"/>
</dbReference>
<dbReference type="InterPro" id="IPR018376">
    <property type="entry name" value="Enoyl-CoA_hyd/isom_CS"/>
</dbReference>
<evidence type="ECO:0000256" key="1">
    <source>
        <dbReference type="ARBA" id="ARBA00005254"/>
    </source>
</evidence>
<dbReference type="Gene3D" id="1.10.12.10">
    <property type="entry name" value="Lyase 2-enoyl-coa Hydratase, Chain A, domain 2"/>
    <property type="match status" value="1"/>
</dbReference>
<dbReference type="RefSeq" id="WP_138186727.1">
    <property type="nucleotide sequence ID" value="NZ_LS992241.1"/>
</dbReference>
<dbReference type="InterPro" id="IPR014748">
    <property type="entry name" value="Enoyl-CoA_hydra_C"/>
</dbReference>
<name>A0A383RF30_PAEAL</name>
<dbReference type="GO" id="GO:0016853">
    <property type="term" value="F:isomerase activity"/>
    <property type="evidence" value="ECO:0007669"/>
    <property type="project" value="UniProtKB-KW"/>
</dbReference>
<dbReference type="InterPro" id="IPR029045">
    <property type="entry name" value="ClpP/crotonase-like_dom_sf"/>
</dbReference>
<dbReference type="PANTHER" id="PTHR43459">
    <property type="entry name" value="ENOYL-COA HYDRATASE"/>
    <property type="match status" value="1"/>
</dbReference>
<protein>
    <submittedName>
        <fullName evidence="3">2-(1,2-epoxy-1,2-dihydrophenyl)acetyl-CoA isomerase</fullName>
    </submittedName>
</protein>
<proteinExistence type="inferred from homology"/>
<dbReference type="EMBL" id="LS992241">
    <property type="protein sequence ID" value="SYX84949.1"/>
    <property type="molecule type" value="Genomic_DNA"/>
</dbReference>
<dbReference type="InterPro" id="IPR001753">
    <property type="entry name" value="Enoyl-CoA_hydra/iso"/>
</dbReference>
<dbReference type="Pfam" id="PF00378">
    <property type="entry name" value="ECH_1"/>
    <property type="match status" value="1"/>
</dbReference>
<evidence type="ECO:0000256" key="2">
    <source>
        <dbReference type="RuleBase" id="RU003707"/>
    </source>
</evidence>
<reference evidence="4" key="1">
    <citation type="submission" date="2018-08" db="EMBL/GenBank/DDBJ databases">
        <authorList>
            <person name="Chevrot R."/>
        </authorList>
    </citation>
    <scope>NUCLEOTIDE SEQUENCE [LARGE SCALE GENOMIC DNA]</scope>
</reference>
<dbReference type="PROSITE" id="PS00166">
    <property type="entry name" value="ENOYL_COA_HYDRATASE"/>
    <property type="match status" value="1"/>
</dbReference>
<comment type="similarity">
    <text evidence="1 2">Belongs to the enoyl-CoA hydratase/isomerase family.</text>
</comment>
<dbReference type="AlphaFoldDB" id="A0A383RF30"/>
<dbReference type="CDD" id="cd06558">
    <property type="entry name" value="crotonase-like"/>
    <property type="match status" value="1"/>
</dbReference>
<sequence length="259" mass="28192">MGNEHLLVQKIGHVLSLKLNRPEKLNAFSPSMIRGIIDALEEAQRNTDIRVICLSGAGRAFSAGGDVTTMSGAKPNNVYDHIGMMNELVHSIKEIEKPVIAVVHGFAAGAGFNLALACDLIVAANDAKFAMSFAQVGLISDGGGLFFLPRLIGIHRAKELLFNAEPIDAEYAHRLGIVNKLYPLEQLESGALEYASRLAKGPIKAYGMLKKIADRSLTSSLDDILERERVTQAMMVTTEDHQEGVRAFIEKRHPSFNGL</sequence>
<gene>
    <name evidence="3" type="ORF">PBLR_13371</name>
</gene>
<dbReference type="Gene3D" id="3.90.226.10">
    <property type="entry name" value="2-enoyl-CoA Hydratase, Chain A, domain 1"/>
    <property type="match status" value="1"/>
</dbReference>
<accession>A0A383RF30</accession>
<evidence type="ECO:0000313" key="4">
    <source>
        <dbReference type="Proteomes" id="UP000304148"/>
    </source>
</evidence>
<dbReference type="PANTHER" id="PTHR43459:SF1">
    <property type="entry name" value="EG:BACN32G11.4 PROTEIN"/>
    <property type="match status" value="1"/>
</dbReference>
<evidence type="ECO:0000313" key="3">
    <source>
        <dbReference type="EMBL" id="SYX84949.1"/>
    </source>
</evidence>